<dbReference type="InterPro" id="IPR006094">
    <property type="entry name" value="Oxid_FAD_bind_N"/>
</dbReference>
<evidence type="ECO:0000256" key="10">
    <source>
        <dbReference type="ARBA" id="ARBA00022827"/>
    </source>
</evidence>
<dbReference type="SUPFAM" id="SSF56176">
    <property type="entry name" value="FAD-binding/transporter-associated domain-like"/>
    <property type="match status" value="1"/>
</dbReference>
<proteinExistence type="inferred from homology"/>
<comment type="catalytic activity">
    <reaction evidence="18 19">
        <text>UDP-N-acetyl-alpha-D-muramate + NADP(+) = UDP-N-acetyl-3-O-(1-carboxyvinyl)-alpha-D-glucosamine + NADPH + H(+)</text>
        <dbReference type="Rhea" id="RHEA:12248"/>
        <dbReference type="ChEBI" id="CHEBI:15378"/>
        <dbReference type="ChEBI" id="CHEBI:57783"/>
        <dbReference type="ChEBI" id="CHEBI:58349"/>
        <dbReference type="ChEBI" id="CHEBI:68483"/>
        <dbReference type="ChEBI" id="CHEBI:70757"/>
        <dbReference type="EC" id="1.3.1.98"/>
    </reaction>
</comment>
<comment type="pathway">
    <text evidence="4 19">Cell wall biogenesis; peptidoglycan biosynthesis.</text>
</comment>
<reference evidence="22" key="3">
    <citation type="journal article" date="1997" name="Biochemistry">
        <title>X-ray crystal structures of the S229A mutant and wild-type MurB in the presence of the substrate enolpyruvyl-UDP-N-acetylglucosamine at 1.8-A resolution.</title>
        <authorList>
            <person name="Benson T.E."/>
            <person name="Walsh C.T."/>
            <person name="Hogle J.M."/>
        </authorList>
    </citation>
    <scope>NUCLEOTIDE SEQUENCE</scope>
</reference>
<evidence type="ECO:0000256" key="9">
    <source>
        <dbReference type="ARBA" id="ARBA00022630"/>
    </source>
</evidence>
<sequence>MKVIENVDLRPFNTLQLPAIASRYCEAASVDDLRAALAANGEGRVLILGGGSNVVLAQDFDGLVLRPLLRGRELLGDDGEYRHVRVGAGESWADAVAWTLEQGWGGLENLSLIPGLSGAAPIQNIGAYGVELEAVLDRLEALDLVSGEVREFTRAECRFGYRDSVFKRELAGRVVITALRLKLPLDWQPRLGYRELADALASTGIDRPSPRDVADAVIALRQRKLPDWRVLGNAGSFFKNPVVNTDTYATLRIAHPGVVGHQQSDGSVKLAAGWLIEQAGWKGRDLGRVGMYERQALVLVNRGGATGAEVLALRDAVRASVHERFGVDLEPEPLVV</sequence>
<feature type="active site" evidence="19">
    <location>
        <position position="162"/>
    </location>
</feature>
<dbReference type="GO" id="GO:0071949">
    <property type="term" value="F:FAD binding"/>
    <property type="evidence" value="ECO:0007669"/>
    <property type="project" value="InterPro"/>
</dbReference>
<dbReference type="SUPFAM" id="SSF56194">
    <property type="entry name" value="Uridine diphospho-N-Acetylenolpyruvylglucosamine reductase, MurB, C-terminal domain"/>
    <property type="match status" value="1"/>
</dbReference>
<dbReference type="PANTHER" id="PTHR21071:SF4">
    <property type="entry name" value="UDP-N-ACETYLENOLPYRUVOYLGLUCOSAMINE REDUCTASE"/>
    <property type="match status" value="1"/>
</dbReference>
<dbReference type="UniPathway" id="UPA00219"/>
<evidence type="ECO:0000313" key="22">
    <source>
        <dbReference type="RefSeq" id="WP_034410344.1"/>
    </source>
</evidence>
<dbReference type="PANTHER" id="PTHR21071">
    <property type="entry name" value="UDP-N-ACETYLENOLPYRUVOYLGLUCOSAMINE REDUCTASE"/>
    <property type="match status" value="1"/>
</dbReference>
<evidence type="ECO:0000256" key="8">
    <source>
        <dbReference type="ARBA" id="ARBA00022618"/>
    </source>
</evidence>
<evidence type="ECO:0000259" key="20">
    <source>
        <dbReference type="PROSITE" id="PS51387"/>
    </source>
</evidence>
<dbReference type="GO" id="GO:0051301">
    <property type="term" value="P:cell division"/>
    <property type="evidence" value="ECO:0007669"/>
    <property type="project" value="UniProtKB-KW"/>
</dbReference>
<dbReference type="Pfam" id="PF01565">
    <property type="entry name" value="FAD_binding_4"/>
    <property type="match status" value="1"/>
</dbReference>
<dbReference type="GO" id="GO:0071555">
    <property type="term" value="P:cell wall organization"/>
    <property type="evidence" value="ECO:0007669"/>
    <property type="project" value="UniProtKB-KW"/>
</dbReference>
<keyword evidence="13 19" id="KW-0573">Peptidoglycan synthesis</keyword>
<dbReference type="GO" id="GO:0005829">
    <property type="term" value="C:cytosol"/>
    <property type="evidence" value="ECO:0007669"/>
    <property type="project" value="TreeGrafter"/>
</dbReference>
<evidence type="ECO:0000256" key="18">
    <source>
        <dbReference type="ARBA" id="ARBA00048914"/>
    </source>
</evidence>
<dbReference type="Proteomes" id="UP000675920">
    <property type="component" value="Unplaced"/>
</dbReference>
<keyword evidence="8 19" id="KW-0132">Cell division</keyword>
<comment type="subcellular location">
    <subcellularLocation>
        <location evidence="3 19">Cytoplasm</location>
    </subcellularLocation>
</comment>
<reference evidence="22" key="2">
    <citation type="journal article" date="1996" name="Structure">
        <title>The structure of the substrate-free form of MurB, an essential enzyme for the synthesis of bacterial cell walls.</title>
        <authorList>
            <person name="Benson T.E."/>
            <person name="Walsh C.T."/>
            <person name="Hogle J.M."/>
        </authorList>
    </citation>
    <scope>NUCLEOTIDE SEQUENCE</scope>
</reference>
<feature type="active site" description="Proton donor" evidence="19">
    <location>
        <position position="236"/>
    </location>
</feature>
<evidence type="ECO:0000256" key="1">
    <source>
        <dbReference type="ARBA" id="ARBA00001974"/>
    </source>
</evidence>
<dbReference type="GO" id="GO:0008762">
    <property type="term" value="F:UDP-N-acetylmuramate dehydrogenase activity"/>
    <property type="evidence" value="ECO:0007669"/>
    <property type="project" value="UniProtKB-UniRule"/>
</dbReference>
<evidence type="ECO:0000256" key="15">
    <source>
        <dbReference type="ARBA" id="ARBA00023306"/>
    </source>
</evidence>
<dbReference type="InterPro" id="IPR036635">
    <property type="entry name" value="MurB_C_sf"/>
</dbReference>
<keyword evidence="15 19" id="KW-0131">Cell cycle</keyword>
<protein>
    <recommendedName>
        <fullName evidence="6 19">UDP-N-acetylenolpyruvoylglucosamine reductase</fullName>
        <ecNumber evidence="5 19">1.3.1.98</ecNumber>
    </recommendedName>
    <alternativeName>
        <fullName evidence="17 19">UDP-N-acetylmuramate dehydrogenase</fullName>
    </alternativeName>
</protein>
<reference evidence="22" key="5">
    <citation type="submission" date="2025-08" db="UniProtKB">
        <authorList>
            <consortium name="RefSeq"/>
        </authorList>
    </citation>
    <scope>IDENTIFICATION</scope>
</reference>
<evidence type="ECO:0000256" key="7">
    <source>
        <dbReference type="ARBA" id="ARBA00022490"/>
    </source>
</evidence>
<feature type="domain" description="FAD-binding PCMH-type" evidence="20">
    <location>
        <begin position="17"/>
        <end position="186"/>
    </location>
</feature>
<dbReference type="InterPro" id="IPR016166">
    <property type="entry name" value="FAD-bd_PCMH"/>
</dbReference>
<evidence type="ECO:0000256" key="13">
    <source>
        <dbReference type="ARBA" id="ARBA00022984"/>
    </source>
</evidence>
<evidence type="ECO:0000256" key="3">
    <source>
        <dbReference type="ARBA" id="ARBA00004496"/>
    </source>
</evidence>
<dbReference type="GO" id="GO:0008360">
    <property type="term" value="P:regulation of cell shape"/>
    <property type="evidence" value="ECO:0007669"/>
    <property type="project" value="UniProtKB-KW"/>
</dbReference>
<keyword evidence="10 19" id="KW-0274">FAD</keyword>
<dbReference type="RefSeq" id="WP_034410344.1">
    <property type="nucleotide sequence ID" value="NZ_AXWS01000007.1"/>
</dbReference>
<evidence type="ECO:0000256" key="5">
    <source>
        <dbReference type="ARBA" id="ARBA00012518"/>
    </source>
</evidence>
<evidence type="ECO:0000256" key="12">
    <source>
        <dbReference type="ARBA" id="ARBA00022960"/>
    </source>
</evidence>
<comment type="function">
    <text evidence="2 19">Cell wall formation.</text>
</comment>
<evidence type="ECO:0000256" key="16">
    <source>
        <dbReference type="ARBA" id="ARBA00023316"/>
    </source>
</evidence>
<feature type="active site" evidence="19">
    <location>
        <position position="332"/>
    </location>
</feature>
<dbReference type="InterPro" id="IPR003170">
    <property type="entry name" value="MurB"/>
</dbReference>
<keyword evidence="12 19" id="KW-0133">Cell shape</keyword>
<comment type="cofactor">
    <cofactor evidence="1 19">
        <name>FAD</name>
        <dbReference type="ChEBI" id="CHEBI:57692"/>
    </cofactor>
</comment>
<dbReference type="NCBIfam" id="TIGR00179">
    <property type="entry name" value="murB"/>
    <property type="match status" value="1"/>
</dbReference>
<name>A0A8B6X860_9BURK</name>
<evidence type="ECO:0000256" key="11">
    <source>
        <dbReference type="ARBA" id="ARBA00022857"/>
    </source>
</evidence>
<dbReference type="PROSITE" id="PS51387">
    <property type="entry name" value="FAD_PCMH"/>
    <property type="match status" value="1"/>
</dbReference>
<keyword evidence="14 19" id="KW-0560">Oxidoreductase</keyword>
<dbReference type="GO" id="GO:0009252">
    <property type="term" value="P:peptidoglycan biosynthetic process"/>
    <property type="evidence" value="ECO:0007669"/>
    <property type="project" value="UniProtKB-UniRule"/>
</dbReference>
<evidence type="ECO:0000256" key="2">
    <source>
        <dbReference type="ARBA" id="ARBA00003921"/>
    </source>
</evidence>
<evidence type="ECO:0000256" key="17">
    <source>
        <dbReference type="ARBA" id="ARBA00031026"/>
    </source>
</evidence>
<dbReference type="InterPro" id="IPR036318">
    <property type="entry name" value="FAD-bd_PCMH-like_sf"/>
</dbReference>
<gene>
    <name evidence="19 22" type="primary">murB</name>
</gene>
<reference evidence="22" key="1">
    <citation type="journal article" date="1994" name="Protein Sci.">
        <title>Crystallization and preliminary X-ray crystallographic studies of UDP-N-acetylenolpyruvylglucosamine reductase.</title>
        <authorList>
            <person name="Benson T.E."/>
            <person name="Walsh C.T."/>
            <person name="Hogle J.M."/>
        </authorList>
    </citation>
    <scope>NUCLEOTIDE SEQUENCE</scope>
</reference>
<keyword evidence="11 19" id="KW-0521">NADP</keyword>
<dbReference type="InterPro" id="IPR016167">
    <property type="entry name" value="FAD-bd_PCMH_sub1"/>
</dbReference>
<keyword evidence="9 19" id="KW-0285">Flavoprotein</keyword>
<dbReference type="Gene3D" id="3.90.78.10">
    <property type="entry name" value="UDP-N-acetylenolpyruvoylglucosamine reductase, C-terminal domain"/>
    <property type="match status" value="1"/>
</dbReference>
<dbReference type="Gene3D" id="3.30.43.10">
    <property type="entry name" value="Uridine Diphospho-n-acetylenolpyruvylglucosamine Reductase, domain 2"/>
    <property type="match status" value="1"/>
</dbReference>
<evidence type="ECO:0000256" key="4">
    <source>
        <dbReference type="ARBA" id="ARBA00004752"/>
    </source>
</evidence>
<reference evidence="22" key="4">
    <citation type="journal article" date="2003" name="Mol. Microbiol.">
        <title>Structure and function of the Mur enzymes: development of novel inhibitors.</title>
        <authorList>
            <person name="El Zoeiby A."/>
            <person name="Sanschagrin F."/>
            <person name="Levesque R.C."/>
        </authorList>
    </citation>
    <scope>NUCLEOTIDE SEQUENCE</scope>
</reference>
<evidence type="ECO:0000313" key="21">
    <source>
        <dbReference type="Proteomes" id="UP000675920"/>
    </source>
</evidence>
<dbReference type="NCBIfam" id="NF000755">
    <property type="entry name" value="PRK00046.1"/>
    <property type="match status" value="1"/>
</dbReference>
<dbReference type="InterPro" id="IPR011601">
    <property type="entry name" value="MurB_C"/>
</dbReference>
<evidence type="ECO:0000256" key="14">
    <source>
        <dbReference type="ARBA" id="ARBA00023002"/>
    </source>
</evidence>
<organism evidence="21 22">
    <name type="scientific">Derxia gummosa DSM 723</name>
    <dbReference type="NCBI Taxonomy" id="1121388"/>
    <lineage>
        <taxon>Bacteria</taxon>
        <taxon>Pseudomonadati</taxon>
        <taxon>Pseudomonadota</taxon>
        <taxon>Betaproteobacteria</taxon>
        <taxon>Burkholderiales</taxon>
        <taxon>Alcaligenaceae</taxon>
        <taxon>Derxia</taxon>
    </lineage>
</organism>
<comment type="similarity">
    <text evidence="19">Belongs to the MurB family.</text>
</comment>
<dbReference type="HAMAP" id="MF_00037">
    <property type="entry name" value="MurB"/>
    <property type="match status" value="1"/>
</dbReference>
<dbReference type="NCBIfam" id="NF010478">
    <property type="entry name" value="PRK13903.1"/>
    <property type="match status" value="1"/>
</dbReference>
<dbReference type="Pfam" id="PF02873">
    <property type="entry name" value="MurB_C"/>
    <property type="match status" value="1"/>
</dbReference>
<dbReference type="InterPro" id="IPR016169">
    <property type="entry name" value="FAD-bd_PCMH_sub2"/>
</dbReference>
<evidence type="ECO:0000256" key="6">
    <source>
        <dbReference type="ARBA" id="ARBA00015188"/>
    </source>
</evidence>
<accession>A0A8B6X860</accession>
<dbReference type="EC" id="1.3.1.98" evidence="5 19"/>
<dbReference type="Gene3D" id="3.30.465.10">
    <property type="match status" value="1"/>
</dbReference>
<dbReference type="AlphaFoldDB" id="A0A8B6X860"/>
<dbReference type="OrthoDB" id="9804753at2"/>
<keyword evidence="21" id="KW-1185">Reference proteome</keyword>
<keyword evidence="7 19" id="KW-0963">Cytoplasm</keyword>
<evidence type="ECO:0000256" key="19">
    <source>
        <dbReference type="HAMAP-Rule" id="MF_00037"/>
    </source>
</evidence>
<keyword evidence="16 19" id="KW-0961">Cell wall biogenesis/degradation</keyword>